<dbReference type="Proteomes" id="UP000683360">
    <property type="component" value="Unassembled WGS sequence"/>
</dbReference>
<comment type="caution">
    <text evidence="2">The sequence shown here is derived from an EMBL/GenBank/DDBJ whole genome shotgun (WGS) entry which is preliminary data.</text>
</comment>
<protein>
    <recommendedName>
        <fullName evidence="4">Endonuclease/exonuclease/phosphatase domain-containing protein</fullName>
    </recommendedName>
</protein>
<dbReference type="EMBL" id="CAJPWZ010002131">
    <property type="protein sequence ID" value="CAG2231162.1"/>
    <property type="molecule type" value="Genomic_DNA"/>
</dbReference>
<keyword evidence="3" id="KW-1185">Reference proteome</keyword>
<evidence type="ECO:0000256" key="1">
    <source>
        <dbReference type="SAM" id="MobiDB-lite"/>
    </source>
</evidence>
<proteinExistence type="predicted"/>
<evidence type="ECO:0008006" key="4">
    <source>
        <dbReference type="Google" id="ProtNLM"/>
    </source>
</evidence>
<organism evidence="2 3">
    <name type="scientific">Mytilus edulis</name>
    <name type="common">Blue mussel</name>
    <dbReference type="NCBI Taxonomy" id="6550"/>
    <lineage>
        <taxon>Eukaryota</taxon>
        <taxon>Metazoa</taxon>
        <taxon>Spiralia</taxon>
        <taxon>Lophotrochozoa</taxon>
        <taxon>Mollusca</taxon>
        <taxon>Bivalvia</taxon>
        <taxon>Autobranchia</taxon>
        <taxon>Pteriomorphia</taxon>
        <taxon>Mytilida</taxon>
        <taxon>Mytiloidea</taxon>
        <taxon>Mytilidae</taxon>
        <taxon>Mytilinae</taxon>
        <taxon>Mytilus</taxon>
    </lineage>
</organism>
<evidence type="ECO:0000313" key="3">
    <source>
        <dbReference type="Proteomes" id="UP000683360"/>
    </source>
</evidence>
<gene>
    <name evidence="2" type="ORF">MEDL_43895</name>
</gene>
<dbReference type="PANTHER" id="PTHR33395">
    <property type="entry name" value="TRANSCRIPTASE, PUTATIVE-RELATED-RELATED"/>
    <property type="match status" value="1"/>
</dbReference>
<accession>A0A8S3THK5</accession>
<name>A0A8S3THK5_MYTED</name>
<feature type="compositionally biased region" description="Polar residues" evidence="1">
    <location>
        <begin position="143"/>
        <end position="157"/>
    </location>
</feature>
<dbReference type="AlphaFoldDB" id="A0A8S3THK5"/>
<feature type="region of interest" description="Disordered" evidence="1">
    <location>
        <begin position="143"/>
        <end position="177"/>
    </location>
</feature>
<evidence type="ECO:0000313" key="2">
    <source>
        <dbReference type="EMBL" id="CAG2231162.1"/>
    </source>
</evidence>
<dbReference type="PANTHER" id="PTHR33395:SF22">
    <property type="entry name" value="REVERSE TRANSCRIPTASE DOMAIN-CONTAINING PROTEIN"/>
    <property type="match status" value="1"/>
</dbReference>
<dbReference type="OrthoDB" id="10380403at2759"/>
<sequence>MCDNLSIKKDAQDPEVQKQLINITTQFDLTQFHEEPTRKNILLDLVFTTNPSLMKTSTHIPGISDHAIIITDTDIKPYYSKSNHRKVYTWARANWDEVNKDIDSLTTQIRNNIQNNQNVNEVWLTLKKHLFASLDKSIPSKINQVKQQTTMDNPQDQENAEEKTKPVQPSQKNEILD</sequence>
<feature type="compositionally biased region" description="Polar residues" evidence="1">
    <location>
        <begin position="167"/>
        <end position="177"/>
    </location>
</feature>
<reference evidence="2" key="1">
    <citation type="submission" date="2021-03" db="EMBL/GenBank/DDBJ databases">
        <authorList>
            <person name="Bekaert M."/>
        </authorList>
    </citation>
    <scope>NUCLEOTIDE SEQUENCE</scope>
</reference>